<evidence type="ECO:0000313" key="7">
    <source>
        <dbReference type="Proteomes" id="UP001595533"/>
    </source>
</evidence>
<dbReference type="Gene3D" id="1.10.150.250">
    <property type="entry name" value="Flavinator of succinate dehydrogenase"/>
    <property type="match status" value="1"/>
</dbReference>
<dbReference type="InterPro" id="IPR036714">
    <property type="entry name" value="SDH_sf"/>
</dbReference>
<evidence type="ECO:0000256" key="3">
    <source>
        <dbReference type="ARBA" id="ARBA00019418"/>
    </source>
</evidence>
<dbReference type="Pfam" id="PF03937">
    <property type="entry name" value="Sdh5"/>
    <property type="match status" value="1"/>
</dbReference>
<sequence length="92" mass="10857">MSQDDAVVLTEGFFRWRCRRGMKELDFILNRYLDACYGSMSEVDKTIFNQLLEEQDMLLWYWLSGKRQPADEHQLFSGLVKQICAAGYHQSQ</sequence>
<keyword evidence="5" id="KW-0143">Chaperone</keyword>
<dbReference type="SUPFAM" id="SSF109910">
    <property type="entry name" value="YgfY-like"/>
    <property type="match status" value="1"/>
</dbReference>
<gene>
    <name evidence="6" type="ORF">ACFODZ_06385</name>
</gene>
<dbReference type="InterPro" id="IPR050531">
    <property type="entry name" value="SdhE_FAD_assembly_factor"/>
</dbReference>
<comment type="caution">
    <text evidence="6">The sequence shown here is derived from an EMBL/GenBank/DDBJ whole genome shotgun (WGS) entry which is preliminary data.</text>
</comment>
<dbReference type="PANTHER" id="PTHR39585">
    <property type="entry name" value="FAD ASSEMBLY FACTOR SDHE"/>
    <property type="match status" value="1"/>
</dbReference>
<dbReference type="Proteomes" id="UP001595533">
    <property type="component" value="Unassembled WGS sequence"/>
</dbReference>
<keyword evidence="7" id="KW-1185">Reference proteome</keyword>
<evidence type="ECO:0000256" key="4">
    <source>
        <dbReference type="ARBA" id="ARBA00022490"/>
    </source>
</evidence>
<dbReference type="PANTHER" id="PTHR39585:SF1">
    <property type="entry name" value="FAD ASSEMBLY FACTOR SDHE"/>
    <property type="match status" value="1"/>
</dbReference>
<accession>A0ABV7J6V1</accession>
<reference evidence="7" key="1">
    <citation type="journal article" date="2019" name="Int. J. Syst. Evol. Microbiol.">
        <title>The Global Catalogue of Microorganisms (GCM) 10K type strain sequencing project: providing services to taxonomists for standard genome sequencing and annotation.</title>
        <authorList>
            <consortium name="The Broad Institute Genomics Platform"/>
            <consortium name="The Broad Institute Genome Sequencing Center for Infectious Disease"/>
            <person name="Wu L."/>
            <person name="Ma J."/>
        </authorList>
    </citation>
    <scope>NUCLEOTIDE SEQUENCE [LARGE SCALE GENOMIC DNA]</scope>
    <source>
        <strain evidence="7">KCTC 42953</strain>
    </source>
</reference>
<name>A0ABV7J6V1_9GAMM</name>
<organism evidence="6 7">
    <name type="scientific">Marinicella sediminis</name>
    <dbReference type="NCBI Taxonomy" id="1792834"/>
    <lineage>
        <taxon>Bacteria</taxon>
        <taxon>Pseudomonadati</taxon>
        <taxon>Pseudomonadota</taxon>
        <taxon>Gammaproteobacteria</taxon>
        <taxon>Lysobacterales</taxon>
        <taxon>Marinicellaceae</taxon>
        <taxon>Marinicella</taxon>
    </lineage>
</organism>
<dbReference type="RefSeq" id="WP_077411345.1">
    <property type="nucleotide sequence ID" value="NZ_JBHRTS010000003.1"/>
</dbReference>
<comment type="similarity">
    <text evidence="2">Belongs to the SdhE FAD assembly factor family.</text>
</comment>
<evidence type="ECO:0000256" key="5">
    <source>
        <dbReference type="ARBA" id="ARBA00023186"/>
    </source>
</evidence>
<evidence type="ECO:0000256" key="2">
    <source>
        <dbReference type="ARBA" id="ARBA00008571"/>
    </source>
</evidence>
<keyword evidence="4" id="KW-0963">Cytoplasm</keyword>
<protein>
    <recommendedName>
        <fullName evidence="3">FAD assembly factor SdhE</fullName>
    </recommendedName>
</protein>
<evidence type="ECO:0000256" key="1">
    <source>
        <dbReference type="ARBA" id="ARBA00004496"/>
    </source>
</evidence>
<dbReference type="InterPro" id="IPR005631">
    <property type="entry name" value="SDH"/>
</dbReference>
<proteinExistence type="inferred from homology"/>
<dbReference type="EMBL" id="JBHRTS010000003">
    <property type="protein sequence ID" value="MFC3193861.1"/>
    <property type="molecule type" value="Genomic_DNA"/>
</dbReference>
<comment type="subcellular location">
    <subcellularLocation>
        <location evidence="1">Cytoplasm</location>
    </subcellularLocation>
</comment>
<evidence type="ECO:0000313" key="6">
    <source>
        <dbReference type="EMBL" id="MFC3193861.1"/>
    </source>
</evidence>